<sequence length="541" mass="60863">MKAADLNRLELIGIDQKRGFPLFGASRMIMFGATSISRLQEDLYSSLGVERTKAILARFGYEAGMHLALSIQEMYHFDSPEEWLMSGAILRTMAGYAQEEITSFEMHAEEQRLIVSGIWRDSFEATIWKAKHSIASFPVCAILSGMASGFASTVLGKSVWVKETCCMAQGSEQCRFEGKDLVSWHTTEDVFKKHFSVDSLEERLRNTQEALNKAKADIDRQKIEISRLRLLTRKSTPNDEIIFRSQAMADLLDLAKKVAPTQSTILIQGESGVGKEVLARYIHAQSGQAKHPFVAINCAAVPAALLESELFGYVRGAFTGADKDKKGLFVAADNGTLFLDEIGDLPLDMQVKLLRVLQNKEVIPLGGTLPQSVNARIIAATNRNLKDLIKQGKFREDLYYRIAVFPLFIQPLRDRKQDIPILARHFLSIHQPRSMGFTPRAMRFLESYHWPGNIRELANWVEYAAVLAGENAVEIDHFPLHMAETPKEILPQLAVDFPSLQELERRYIEMVLQTCGQQKAEACRILGISPVTLWRKKKHPG</sequence>
<reference evidence="8" key="1">
    <citation type="journal article" date="2020" name="mSystems">
        <title>Genome- and Community-Level Interaction Insights into Carbon Utilization and Element Cycling Functions of Hydrothermarchaeota in Hydrothermal Sediment.</title>
        <authorList>
            <person name="Zhou Z."/>
            <person name="Liu Y."/>
            <person name="Xu W."/>
            <person name="Pan J."/>
            <person name="Luo Z.H."/>
            <person name="Li M."/>
        </authorList>
    </citation>
    <scope>NUCLEOTIDE SEQUENCE [LARGE SCALE GENOMIC DNA]</scope>
    <source>
        <strain evidence="8">SpSt-477</strain>
    </source>
</reference>
<keyword evidence="4" id="KW-0238">DNA-binding</keyword>
<dbReference type="Pfam" id="PF00158">
    <property type="entry name" value="Sigma54_activat"/>
    <property type="match status" value="1"/>
</dbReference>
<dbReference type="InterPro" id="IPR010523">
    <property type="entry name" value="XylR_N"/>
</dbReference>
<feature type="coiled-coil region" evidence="6">
    <location>
        <begin position="197"/>
        <end position="231"/>
    </location>
</feature>
<dbReference type="Pfam" id="PF02954">
    <property type="entry name" value="HTH_8"/>
    <property type="match status" value="1"/>
</dbReference>
<keyword evidence="3" id="KW-0805">Transcription regulation</keyword>
<dbReference type="InterPro" id="IPR002197">
    <property type="entry name" value="HTH_Fis"/>
</dbReference>
<dbReference type="PROSITE" id="PS00676">
    <property type="entry name" value="SIGMA54_INTERACT_2"/>
    <property type="match status" value="1"/>
</dbReference>
<dbReference type="InterPro" id="IPR058031">
    <property type="entry name" value="AAA_lid_NorR"/>
</dbReference>
<gene>
    <name evidence="8" type="ORF">ENS29_14610</name>
</gene>
<dbReference type="FunFam" id="3.40.50.300:FF:000006">
    <property type="entry name" value="DNA-binding transcriptional regulator NtrC"/>
    <property type="match status" value="1"/>
</dbReference>
<dbReference type="PANTHER" id="PTHR32071">
    <property type="entry name" value="TRANSCRIPTIONAL REGULATORY PROTEIN"/>
    <property type="match status" value="1"/>
</dbReference>
<dbReference type="PROSITE" id="PS50045">
    <property type="entry name" value="SIGMA54_INTERACT_4"/>
    <property type="match status" value="1"/>
</dbReference>
<dbReference type="InterPro" id="IPR024096">
    <property type="entry name" value="NO_sig/Golgi_transp_ligand-bd"/>
</dbReference>
<dbReference type="InterPro" id="IPR025944">
    <property type="entry name" value="Sigma_54_int_dom_CS"/>
</dbReference>
<dbReference type="Gene3D" id="1.10.10.60">
    <property type="entry name" value="Homeodomain-like"/>
    <property type="match status" value="1"/>
</dbReference>
<dbReference type="InterPro" id="IPR025662">
    <property type="entry name" value="Sigma_54_int_dom_ATP-bd_1"/>
</dbReference>
<evidence type="ECO:0000256" key="2">
    <source>
        <dbReference type="ARBA" id="ARBA00022840"/>
    </source>
</evidence>
<name>A0A7C4W0Q1_9BACT</name>
<dbReference type="Gene3D" id="3.40.50.300">
    <property type="entry name" value="P-loop containing nucleotide triphosphate hydrolases"/>
    <property type="match status" value="1"/>
</dbReference>
<evidence type="ECO:0000256" key="4">
    <source>
        <dbReference type="ARBA" id="ARBA00023125"/>
    </source>
</evidence>
<dbReference type="GO" id="GO:0005524">
    <property type="term" value="F:ATP binding"/>
    <property type="evidence" value="ECO:0007669"/>
    <property type="project" value="UniProtKB-KW"/>
</dbReference>
<dbReference type="Pfam" id="PF02830">
    <property type="entry name" value="V4R"/>
    <property type="match status" value="1"/>
</dbReference>
<evidence type="ECO:0000256" key="6">
    <source>
        <dbReference type="SAM" id="Coils"/>
    </source>
</evidence>
<dbReference type="SMART" id="SM00989">
    <property type="entry name" value="V4R"/>
    <property type="match status" value="1"/>
</dbReference>
<dbReference type="GO" id="GO:0043565">
    <property type="term" value="F:sequence-specific DNA binding"/>
    <property type="evidence" value="ECO:0007669"/>
    <property type="project" value="InterPro"/>
</dbReference>
<keyword evidence="1" id="KW-0547">Nucleotide-binding</keyword>
<accession>A0A7C4W0Q1</accession>
<comment type="caution">
    <text evidence="8">The sequence shown here is derived from an EMBL/GenBank/DDBJ whole genome shotgun (WGS) entry which is preliminary data.</text>
</comment>
<evidence type="ECO:0000259" key="7">
    <source>
        <dbReference type="PROSITE" id="PS50045"/>
    </source>
</evidence>
<dbReference type="SUPFAM" id="SSF46689">
    <property type="entry name" value="Homeodomain-like"/>
    <property type="match status" value="1"/>
</dbReference>
<dbReference type="InterPro" id="IPR027417">
    <property type="entry name" value="P-loop_NTPase"/>
</dbReference>
<protein>
    <recommendedName>
        <fullName evidence="7">Sigma-54 factor interaction domain-containing protein</fullName>
    </recommendedName>
</protein>
<keyword evidence="5" id="KW-0804">Transcription</keyword>
<keyword evidence="6" id="KW-0175">Coiled coil</keyword>
<dbReference type="InterPro" id="IPR025943">
    <property type="entry name" value="Sigma_54_int_dom_ATP-bd_2"/>
</dbReference>
<dbReference type="InterPro" id="IPR009057">
    <property type="entry name" value="Homeodomain-like_sf"/>
</dbReference>
<dbReference type="InterPro" id="IPR003593">
    <property type="entry name" value="AAA+_ATPase"/>
</dbReference>
<dbReference type="SUPFAM" id="SSF52540">
    <property type="entry name" value="P-loop containing nucleoside triphosphate hydrolases"/>
    <property type="match status" value="1"/>
</dbReference>
<proteinExistence type="predicted"/>
<dbReference type="GO" id="GO:0006355">
    <property type="term" value="P:regulation of DNA-templated transcription"/>
    <property type="evidence" value="ECO:0007669"/>
    <property type="project" value="InterPro"/>
</dbReference>
<evidence type="ECO:0000256" key="5">
    <source>
        <dbReference type="ARBA" id="ARBA00023163"/>
    </source>
</evidence>
<evidence type="ECO:0000256" key="1">
    <source>
        <dbReference type="ARBA" id="ARBA00022741"/>
    </source>
</evidence>
<dbReference type="PROSITE" id="PS00688">
    <property type="entry name" value="SIGMA54_INTERACT_3"/>
    <property type="match status" value="1"/>
</dbReference>
<keyword evidence="2" id="KW-0067">ATP-binding</keyword>
<dbReference type="CDD" id="cd00009">
    <property type="entry name" value="AAA"/>
    <property type="match status" value="1"/>
</dbReference>
<dbReference type="Gene3D" id="1.10.8.60">
    <property type="match status" value="1"/>
</dbReference>
<dbReference type="SMART" id="SM00382">
    <property type="entry name" value="AAA"/>
    <property type="match status" value="1"/>
</dbReference>
<dbReference type="AlphaFoldDB" id="A0A7C4W0Q1"/>
<dbReference type="InterPro" id="IPR002078">
    <property type="entry name" value="Sigma_54_int"/>
</dbReference>
<dbReference type="PROSITE" id="PS00675">
    <property type="entry name" value="SIGMA54_INTERACT_1"/>
    <property type="match status" value="1"/>
</dbReference>
<organism evidence="8">
    <name type="scientific">Desulfatirhabdium butyrativorans</name>
    <dbReference type="NCBI Taxonomy" id="340467"/>
    <lineage>
        <taxon>Bacteria</taxon>
        <taxon>Pseudomonadati</taxon>
        <taxon>Thermodesulfobacteriota</taxon>
        <taxon>Desulfobacteria</taxon>
        <taxon>Desulfobacterales</taxon>
        <taxon>Desulfatirhabdiaceae</taxon>
        <taxon>Desulfatirhabdium</taxon>
    </lineage>
</organism>
<dbReference type="EMBL" id="DSUH01000333">
    <property type="protein sequence ID" value="HGU34055.1"/>
    <property type="molecule type" value="Genomic_DNA"/>
</dbReference>
<feature type="domain" description="Sigma-54 factor interaction" evidence="7">
    <location>
        <begin position="241"/>
        <end position="466"/>
    </location>
</feature>
<dbReference type="SUPFAM" id="SSF111126">
    <property type="entry name" value="Ligand-binding domain in the NO signalling and Golgi transport"/>
    <property type="match status" value="1"/>
</dbReference>
<evidence type="ECO:0000256" key="3">
    <source>
        <dbReference type="ARBA" id="ARBA00023015"/>
    </source>
</evidence>
<dbReference type="Gene3D" id="3.30.1380.20">
    <property type="entry name" value="Trafficking protein particle complex subunit 3"/>
    <property type="match status" value="1"/>
</dbReference>
<evidence type="ECO:0000313" key="8">
    <source>
        <dbReference type="EMBL" id="HGU34055.1"/>
    </source>
</evidence>
<dbReference type="Pfam" id="PF25601">
    <property type="entry name" value="AAA_lid_14"/>
    <property type="match status" value="1"/>
</dbReference>
<dbReference type="InterPro" id="IPR004096">
    <property type="entry name" value="V4R"/>
</dbReference>
<dbReference type="Pfam" id="PF06505">
    <property type="entry name" value="XylR_N"/>
    <property type="match status" value="1"/>
</dbReference>